<dbReference type="RefSeq" id="WP_116223849.1">
    <property type="nucleotide sequence ID" value="NZ_AP018437.1"/>
</dbReference>
<name>A0A347ZTV5_9CHLR</name>
<evidence type="ECO:0000256" key="1">
    <source>
        <dbReference type="ARBA" id="ARBA00023002"/>
    </source>
</evidence>
<dbReference type="Gene3D" id="2.30.110.10">
    <property type="entry name" value="Electron Transport, Fmn-binding Protein, Chain A"/>
    <property type="match status" value="1"/>
</dbReference>
<reference evidence="3 4" key="1">
    <citation type="submission" date="2018-08" db="EMBL/GenBank/DDBJ databases">
        <title>Genomic Encyclopedia of Type Strains, Phase IV (KMG-IV): sequencing the most valuable type-strain genomes for metagenomic binning, comparative biology and taxonomic classification.</title>
        <authorList>
            <person name="Goeker M."/>
        </authorList>
    </citation>
    <scope>NUCLEOTIDE SEQUENCE [LARGE SCALE GENOMIC DNA]</scope>
    <source>
        <strain evidence="3 4">DSM 23923</strain>
    </source>
</reference>
<dbReference type="GO" id="GO:0016627">
    <property type="term" value="F:oxidoreductase activity, acting on the CH-CH group of donors"/>
    <property type="evidence" value="ECO:0007669"/>
    <property type="project" value="TreeGrafter"/>
</dbReference>
<keyword evidence="4" id="KW-1185">Reference proteome</keyword>
<dbReference type="PANTHER" id="PTHR35176:SF6">
    <property type="entry name" value="HEME OXYGENASE HI_0854-RELATED"/>
    <property type="match status" value="1"/>
</dbReference>
<dbReference type="InterPro" id="IPR011576">
    <property type="entry name" value="Pyridox_Oxase_N"/>
</dbReference>
<gene>
    <name evidence="3" type="ORF">DFR64_0542</name>
</gene>
<dbReference type="InterPro" id="IPR012349">
    <property type="entry name" value="Split_barrel_FMN-bd"/>
</dbReference>
<evidence type="ECO:0000259" key="2">
    <source>
        <dbReference type="Pfam" id="PF01243"/>
    </source>
</evidence>
<protein>
    <submittedName>
        <fullName evidence="3">PPOX class probable F420-dependent enzyme</fullName>
    </submittedName>
</protein>
<dbReference type="GO" id="GO:0005829">
    <property type="term" value="C:cytosol"/>
    <property type="evidence" value="ECO:0007669"/>
    <property type="project" value="TreeGrafter"/>
</dbReference>
<evidence type="ECO:0000313" key="3">
    <source>
        <dbReference type="EMBL" id="REG10682.1"/>
    </source>
</evidence>
<sequence length="144" mass="16728">MEQNKISSEHIINFLKNILIARIATIDAEDHPHVVPVWYGWDGESLWMSAFRSTQKVRNIQHNPMISVVIDTTTDHVDNQAVVLEGKAELVEGPREFMRKQITWIYTRYLGEEGVLKEEPQSWIEDDENLLIKLTPEKVMSWGL</sequence>
<dbReference type="GO" id="GO:0070967">
    <property type="term" value="F:coenzyme F420 binding"/>
    <property type="evidence" value="ECO:0007669"/>
    <property type="project" value="TreeGrafter"/>
</dbReference>
<dbReference type="EMBL" id="QUMS01000001">
    <property type="protein sequence ID" value="REG10682.1"/>
    <property type="molecule type" value="Genomic_DNA"/>
</dbReference>
<organism evidence="3 4">
    <name type="scientific">Pelolinea submarina</name>
    <dbReference type="NCBI Taxonomy" id="913107"/>
    <lineage>
        <taxon>Bacteria</taxon>
        <taxon>Bacillati</taxon>
        <taxon>Chloroflexota</taxon>
        <taxon>Anaerolineae</taxon>
        <taxon>Anaerolineales</taxon>
        <taxon>Anaerolineaceae</taxon>
        <taxon>Pelolinea</taxon>
    </lineage>
</organism>
<proteinExistence type="predicted"/>
<dbReference type="Proteomes" id="UP000256388">
    <property type="component" value="Unassembled WGS sequence"/>
</dbReference>
<feature type="domain" description="Pyridoxamine 5'-phosphate oxidase N-terminal" evidence="2">
    <location>
        <begin position="9"/>
        <end position="142"/>
    </location>
</feature>
<dbReference type="SUPFAM" id="SSF50475">
    <property type="entry name" value="FMN-binding split barrel"/>
    <property type="match status" value="1"/>
</dbReference>
<dbReference type="Pfam" id="PF01243">
    <property type="entry name" value="PNPOx_N"/>
    <property type="match status" value="1"/>
</dbReference>
<dbReference type="AlphaFoldDB" id="A0A347ZTV5"/>
<accession>A0A347ZTV5</accession>
<keyword evidence="1" id="KW-0560">Oxidoreductase</keyword>
<dbReference type="PANTHER" id="PTHR35176">
    <property type="entry name" value="HEME OXYGENASE HI_0854-RELATED"/>
    <property type="match status" value="1"/>
</dbReference>
<comment type="caution">
    <text evidence="3">The sequence shown here is derived from an EMBL/GenBank/DDBJ whole genome shotgun (WGS) entry which is preliminary data.</text>
</comment>
<dbReference type="OrthoDB" id="159383at2"/>
<dbReference type="InterPro" id="IPR052019">
    <property type="entry name" value="F420H2_bilvrd_red/Heme_oxyg"/>
</dbReference>
<evidence type="ECO:0000313" key="4">
    <source>
        <dbReference type="Proteomes" id="UP000256388"/>
    </source>
</evidence>